<comment type="caution">
    <text evidence="1">The sequence shown here is derived from an EMBL/GenBank/DDBJ whole genome shotgun (WGS) entry which is preliminary data.</text>
</comment>
<dbReference type="AlphaFoldDB" id="A0AAD7D5L7"/>
<keyword evidence="2" id="KW-1185">Reference proteome</keyword>
<sequence length="508" mass="56940">MLRALWAPTSALEWAQVLLMNVDRLCRPRMGAEHVCHFLNTLPVPDELQLVIQDPYYDLCPESAWPITSAKIGSQNSILIVLDRKTISTGGLPNHRANHQSHFATFGWSRPVWSLLLDRADFSSGALEPTLLCPSYSSMASYGPFRHRNCAPQINNLKHLTNLRMSMEPSSFDINSLPHGLRRPLEFRTAQRRRCSTRLAQPTRRATYLCVIQVNDAQASGVGVFMCRGYSEACILTYGVETPVPPMLHDTPNKGIFRLRFGYPGELGLSSLLLHVQTNIRARRILIPGINHHISIECIGHQTVPYFYGNTARKNGYIPVPSFRASGTGKPLADTFSTMMSLAARRVNQIRAAHRTKLGLLLRLLLDSGRVNIESPSRLLQPPFRKEEVCFSSVWSRLTITVKHAVTDGPVPFELSLPALIQEQSPIDRIDTDRHMIDTDSTEAIRDAHEESLLRLCFLLHVLPGYLPEAESASTLCPDNVTAIVHLHIKDLARFSTRLEEAQSQVIP</sequence>
<proteinExistence type="predicted"/>
<organism evidence="1 2">
    <name type="scientific">Mycena rosella</name>
    <name type="common">Pink bonnet</name>
    <name type="synonym">Agaricus rosellus</name>
    <dbReference type="NCBI Taxonomy" id="1033263"/>
    <lineage>
        <taxon>Eukaryota</taxon>
        <taxon>Fungi</taxon>
        <taxon>Dikarya</taxon>
        <taxon>Basidiomycota</taxon>
        <taxon>Agaricomycotina</taxon>
        <taxon>Agaricomycetes</taxon>
        <taxon>Agaricomycetidae</taxon>
        <taxon>Agaricales</taxon>
        <taxon>Marasmiineae</taxon>
        <taxon>Mycenaceae</taxon>
        <taxon>Mycena</taxon>
    </lineage>
</organism>
<evidence type="ECO:0000313" key="1">
    <source>
        <dbReference type="EMBL" id="KAJ7678387.1"/>
    </source>
</evidence>
<dbReference type="Proteomes" id="UP001221757">
    <property type="component" value="Unassembled WGS sequence"/>
</dbReference>
<dbReference type="EMBL" id="JARKIE010000135">
    <property type="protein sequence ID" value="KAJ7678387.1"/>
    <property type="molecule type" value="Genomic_DNA"/>
</dbReference>
<reference evidence="1" key="1">
    <citation type="submission" date="2023-03" db="EMBL/GenBank/DDBJ databases">
        <title>Massive genome expansion in bonnet fungi (Mycena s.s.) driven by repeated elements and novel gene families across ecological guilds.</title>
        <authorList>
            <consortium name="Lawrence Berkeley National Laboratory"/>
            <person name="Harder C.B."/>
            <person name="Miyauchi S."/>
            <person name="Viragh M."/>
            <person name="Kuo A."/>
            <person name="Thoen E."/>
            <person name="Andreopoulos B."/>
            <person name="Lu D."/>
            <person name="Skrede I."/>
            <person name="Drula E."/>
            <person name="Henrissat B."/>
            <person name="Morin E."/>
            <person name="Kohler A."/>
            <person name="Barry K."/>
            <person name="LaButti K."/>
            <person name="Morin E."/>
            <person name="Salamov A."/>
            <person name="Lipzen A."/>
            <person name="Mereny Z."/>
            <person name="Hegedus B."/>
            <person name="Baldrian P."/>
            <person name="Stursova M."/>
            <person name="Weitz H."/>
            <person name="Taylor A."/>
            <person name="Grigoriev I.V."/>
            <person name="Nagy L.G."/>
            <person name="Martin F."/>
            <person name="Kauserud H."/>
        </authorList>
    </citation>
    <scope>NUCLEOTIDE SEQUENCE</scope>
    <source>
        <strain evidence="1">CBHHK067</strain>
    </source>
</reference>
<name>A0AAD7D5L7_MYCRO</name>
<accession>A0AAD7D5L7</accession>
<evidence type="ECO:0000313" key="2">
    <source>
        <dbReference type="Proteomes" id="UP001221757"/>
    </source>
</evidence>
<protein>
    <submittedName>
        <fullName evidence="1">Uncharacterized protein</fullName>
    </submittedName>
</protein>
<gene>
    <name evidence="1" type="ORF">B0H17DRAFT_1236033</name>
</gene>